<dbReference type="EMBL" id="BAAAIZ010000017">
    <property type="protein sequence ID" value="GAA1418904.1"/>
    <property type="molecule type" value="Genomic_DNA"/>
</dbReference>
<evidence type="ECO:0000313" key="4">
    <source>
        <dbReference type="Proteomes" id="UP001500973"/>
    </source>
</evidence>
<organism evidence="3 4">
    <name type="scientific">Streptomyces thermospinosisporus</name>
    <dbReference type="NCBI Taxonomy" id="161482"/>
    <lineage>
        <taxon>Bacteria</taxon>
        <taxon>Bacillati</taxon>
        <taxon>Actinomycetota</taxon>
        <taxon>Actinomycetes</taxon>
        <taxon>Kitasatosporales</taxon>
        <taxon>Streptomycetaceae</taxon>
        <taxon>Streptomyces</taxon>
    </lineage>
</organism>
<evidence type="ECO:0000313" key="3">
    <source>
        <dbReference type="EMBL" id="GAA1418904.1"/>
    </source>
</evidence>
<feature type="transmembrane region" description="Helical" evidence="2">
    <location>
        <begin position="285"/>
        <end position="307"/>
    </location>
</feature>
<evidence type="ECO:0000256" key="1">
    <source>
        <dbReference type="SAM" id="MobiDB-lite"/>
    </source>
</evidence>
<feature type="transmembrane region" description="Helical" evidence="2">
    <location>
        <begin position="319"/>
        <end position="341"/>
    </location>
</feature>
<accession>A0ABP4JFQ6</accession>
<evidence type="ECO:0000256" key="2">
    <source>
        <dbReference type="SAM" id="Phobius"/>
    </source>
</evidence>
<feature type="compositionally biased region" description="Gly residues" evidence="1">
    <location>
        <begin position="399"/>
        <end position="414"/>
    </location>
</feature>
<proteinExistence type="predicted"/>
<sequence>MDRHSGGVVKTRPLVSLLLALVVVFGVSMSVAQSASADVSDVIGGSCKIATGSVIGPMGVGPENPPSLQLCDTIGKAAEEKFKEAWQDVWDSVLGDLIKSSADVAKWIIKKVLTVALLGPSLDLEATGLFGRDATLAGMLTWLGLVIAAAGAMWQTGRMALTGQSKHLGRAALGWVENTVLSAVGVAMIALLLSAGDALTTGLVNATFADDATAYEKIVAVMVPSGVSNPITMLCVIAILLLLGFIQLVMVFLRQSAIPIMCLLLPVAGGGRVGGHVTRQWAPKLITSICVVIAYKPILAIIICTGFAEFGHAKTLAEWLRGCATLILAILAPGPLTRIFAPFGDAVGSSMASGGMGPALSAAGAYFKGRKDGGRDGGEGVLPMTPMEYARYVEQSMGRNGGKGSQGREVGGQGHDAQAHAARNEANRVPRQANADDYASDPAVAGAVDGAVVGSAGQTTAAGAAVTPTRSSGIAIQVLDGVNNGIQNSHGQIDNGGDSQ</sequence>
<feature type="transmembrane region" description="Helical" evidence="2">
    <location>
        <begin position="231"/>
        <end position="253"/>
    </location>
</feature>
<feature type="transmembrane region" description="Helical" evidence="2">
    <location>
        <begin position="134"/>
        <end position="154"/>
    </location>
</feature>
<reference evidence="4" key="1">
    <citation type="journal article" date="2019" name="Int. J. Syst. Evol. Microbiol.">
        <title>The Global Catalogue of Microorganisms (GCM) 10K type strain sequencing project: providing services to taxonomists for standard genome sequencing and annotation.</title>
        <authorList>
            <consortium name="The Broad Institute Genomics Platform"/>
            <consortium name="The Broad Institute Genome Sequencing Center for Infectious Disease"/>
            <person name="Wu L."/>
            <person name="Ma J."/>
        </authorList>
    </citation>
    <scope>NUCLEOTIDE SEQUENCE [LARGE SCALE GENOMIC DNA]</scope>
    <source>
        <strain evidence="4">JCM 11756</strain>
    </source>
</reference>
<feature type="transmembrane region" description="Helical" evidence="2">
    <location>
        <begin position="260"/>
        <end position="279"/>
    </location>
</feature>
<dbReference type="Proteomes" id="UP001500973">
    <property type="component" value="Unassembled WGS sequence"/>
</dbReference>
<feature type="region of interest" description="Disordered" evidence="1">
    <location>
        <begin position="397"/>
        <end position="436"/>
    </location>
</feature>
<gene>
    <name evidence="3" type="ORF">GCM10009601_15020</name>
</gene>
<keyword evidence="2" id="KW-0812">Transmembrane</keyword>
<keyword evidence="2" id="KW-1133">Transmembrane helix</keyword>
<protein>
    <recommendedName>
        <fullName evidence="5">Type IV secretion system protein</fullName>
    </recommendedName>
</protein>
<keyword evidence="2" id="KW-0472">Membrane</keyword>
<comment type="caution">
    <text evidence="3">The sequence shown here is derived from an EMBL/GenBank/DDBJ whole genome shotgun (WGS) entry which is preliminary data.</text>
</comment>
<name>A0ABP4JFQ6_9ACTN</name>
<evidence type="ECO:0008006" key="5">
    <source>
        <dbReference type="Google" id="ProtNLM"/>
    </source>
</evidence>
<keyword evidence="4" id="KW-1185">Reference proteome</keyword>
<feature type="transmembrane region" description="Helical" evidence="2">
    <location>
        <begin position="175"/>
        <end position="195"/>
    </location>
</feature>